<dbReference type="Gene3D" id="1.10.510.10">
    <property type="entry name" value="Transferase(Phosphotransferase) domain 1"/>
    <property type="match status" value="2"/>
</dbReference>
<keyword evidence="3" id="KW-1003">Cell membrane</keyword>
<dbReference type="SMART" id="SM00220">
    <property type="entry name" value="S_TKc"/>
    <property type="match status" value="2"/>
</dbReference>
<keyword evidence="9" id="KW-0472">Membrane</keyword>
<dbReference type="InterPro" id="IPR000719">
    <property type="entry name" value="Prot_kinase_dom"/>
</dbReference>
<dbReference type="InterPro" id="IPR011009">
    <property type="entry name" value="Kinase-like_dom_sf"/>
</dbReference>
<dbReference type="Gene3D" id="3.30.200.20">
    <property type="entry name" value="Phosphorylase Kinase, domain 1"/>
    <property type="match status" value="3"/>
</dbReference>
<evidence type="ECO:0000256" key="7">
    <source>
        <dbReference type="ARBA" id="ARBA00022777"/>
    </source>
</evidence>
<dbReference type="FunFam" id="1.10.510.10:FF:000032">
    <property type="entry name" value="Serine/threonine-protein kinase PBS1"/>
    <property type="match status" value="2"/>
</dbReference>
<evidence type="ECO:0000256" key="10">
    <source>
        <dbReference type="SAM" id="MobiDB-lite"/>
    </source>
</evidence>
<protein>
    <recommendedName>
        <fullName evidence="11">Protein kinase domain-containing protein</fullName>
    </recommendedName>
</protein>
<feature type="domain" description="Protein kinase" evidence="11">
    <location>
        <begin position="11"/>
        <end position="329"/>
    </location>
</feature>
<feature type="region of interest" description="Disordered" evidence="10">
    <location>
        <begin position="590"/>
        <end position="612"/>
    </location>
</feature>
<evidence type="ECO:0000256" key="8">
    <source>
        <dbReference type="ARBA" id="ARBA00022840"/>
    </source>
</evidence>
<comment type="similarity">
    <text evidence="2">Belongs to the protein kinase superfamily. Ser/Thr protein kinase family.</text>
</comment>
<evidence type="ECO:0000313" key="12">
    <source>
        <dbReference type="EMBL" id="ONK75467.1"/>
    </source>
</evidence>
<dbReference type="Pfam" id="PF07714">
    <property type="entry name" value="PK_Tyr_Ser-Thr"/>
    <property type="match status" value="2"/>
</dbReference>
<dbReference type="SUPFAM" id="SSF56112">
    <property type="entry name" value="Protein kinase-like (PK-like)"/>
    <property type="match status" value="2"/>
</dbReference>
<dbReference type="PROSITE" id="PS50011">
    <property type="entry name" value="PROTEIN_KINASE_DOM"/>
    <property type="match status" value="2"/>
</dbReference>
<evidence type="ECO:0000313" key="13">
    <source>
        <dbReference type="Proteomes" id="UP000243459"/>
    </source>
</evidence>
<dbReference type="AlphaFoldDB" id="A0A5P1FDM2"/>
<evidence type="ECO:0000256" key="5">
    <source>
        <dbReference type="ARBA" id="ARBA00022679"/>
    </source>
</evidence>
<dbReference type="GO" id="GO:0005886">
    <property type="term" value="C:plasma membrane"/>
    <property type="evidence" value="ECO:0007669"/>
    <property type="project" value="UniProtKB-SubCell"/>
</dbReference>
<feature type="compositionally biased region" description="Basic and acidic residues" evidence="10">
    <location>
        <begin position="590"/>
        <end position="600"/>
    </location>
</feature>
<keyword evidence="6" id="KW-0547">Nucleotide-binding</keyword>
<dbReference type="CDD" id="cd14066">
    <property type="entry name" value="STKc_IRAK"/>
    <property type="match status" value="2"/>
</dbReference>
<gene>
    <name evidence="12" type="ORF">A4U43_C03F17140</name>
</gene>
<reference evidence="13" key="1">
    <citation type="journal article" date="2017" name="Nat. Commun.">
        <title>The asparagus genome sheds light on the origin and evolution of a young Y chromosome.</title>
        <authorList>
            <person name="Harkess A."/>
            <person name="Zhou J."/>
            <person name="Xu C."/>
            <person name="Bowers J.E."/>
            <person name="Van der Hulst R."/>
            <person name="Ayyampalayam S."/>
            <person name="Mercati F."/>
            <person name="Riccardi P."/>
            <person name="McKain M.R."/>
            <person name="Kakrana A."/>
            <person name="Tang H."/>
            <person name="Ray J."/>
            <person name="Groenendijk J."/>
            <person name="Arikit S."/>
            <person name="Mathioni S.M."/>
            <person name="Nakano M."/>
            <person name="Shan H."/>
            <person name="Telgmann-Rauber A."/>
            <person name="Kanno A."/>
            <person name="Yue Z."/>
            <person name="Chen H."/>
            <person name="Li W."/>
            <person name="Chen Y."/>
            <person name="Xu X."/>
            <person name="Zhang Y."/>
            <person name="Luo S."/>
            <person name="Chen H."/>
            <person name="Gao J."/>
            <person name="Mao Z."/>
            <person name="Pires J.C."/>
            <person name="Luo M."/>
            <person name="Kudrna D."/>
            <person name="Wing R.A."/>
            <person name="Meyers B.C."/>
            <person name="Yi K."/>
            <person name="Kong H."/>
            <person name="Lavrijsen P."/>
            <person name="Sunseri F."/>
            <person name="Falavigna A."/>
            <person name="Ye Y."/>
            <person name="Leebens-Mack J.H."/>
            <person name="Chen G."/>
        </authorList>
    </citation>
    <scope>NUCLEOTIDE SEQUENCE [LARGE SCALE GENOMIC DNA]</scope>
    <source>
        <strain evidence="13">cv. DH0086</strain>
    </source>
</reference>
<comment type="subcellular location">
    <subcellularLocation>
        <location evidence="1">Cell membrane</location>
    </subcellularLocation>
</comment>
<name>A0A5P1FDM2_ASPOF</name>
<dbReference type="GO" id="GO:0005524">
    <property type="term" value="F:ATP binding"/>
    <property type="evidence" value="ECO:0007669"/>
    <property type="project" value="UniProtKB-KW"/>
</dbReference>
<dbReference type="InterPro" id="IPR050823">
    <property type="entry name" value="Plant_Ser_Thr_Prot_Kinase"/>
</dbReference>
<evidence type="ECO:0000256" key="4">
    <source>
        <dbReference type="ARBA" id="ARBA00022527"/>
    </source>
</evidence>
<feature type="compositionally biased region" description="Low complexity" evidence="10">
    <location>
        <begin position="1"/>
        <end position="40"/>
    </location>
</feature>
<proteinExistence type="inferred from homology"/>
<organism evidence="12 13">
    <name type="scientific">Asparagus officinalis</name>
    <name type="common">Garden asparagus</name>
    <dbReference type="NCBI Taxonomy" id="4686"/>
    <lineage>
        <taxon>Eukaryota</taxon>
        <taxon>Viridiplantae</taxon>
        <taxon>Streptophyta</taxon>
        <taxon>Embryophyta</taxon>
        <taxon>Tracheophyta</taxon>
        <taxon>Spermatophyta</taxon>
        <taxon>Magnoliopsida</taxon>
        <taxon>Liliopsida</taxon>
        <taxon>Asparagales</taxon>
        <taxon>Asparagaceae</taxon>
        <taxon>Asparagoideae</taxon>
        <taxon>Asparagus</taxon>
    </lineage>
</organism>
<evidence type="ECO:0000259" key="11">
    <source>
        <dbReference type="PROSITE" id="PS50011"/>
    </source>
</evidence>
<dbReference type="Proteomes" id="UP000243459">
    <property type="component" value="Chromosome 3"/>
</dbReference>
<feature type="region of interest" description="Disordered" evidence="10">
    <location>
        <begin position="1"/>
        <end position="58"/>
    </location>
</feature>
<keyword evidence="7" id="KW-0418">Kinase</keyword>
<sequence length="612" mass="67416">MGNCLTSSSRVQSAQSSASGSSLSSFPSTQTFSTPSTLTVPSYSERSGPEVLPTPRTEGEILSSSNLKDFTFSELKSATRNFRPDSLLGEGGFGYVYKEVEYLGQLHHPNLVKLIGYCSDGDSRLLVYEFMPKGSLENHLFRRSSQPLSWAIRIKVAVGAARGFVFLHDRESQVIFRDVKASNILLDSDFSPKLSDFGLAKAGPTGDNTHVSTQVMGTHGYAAPEYVATGRLSAKADVYSFGVVLLELLSGRRALDKNKIGIEQNLVDWARPFLGDKRKLYKIMDSRLGGQYPKKAAFTIATLALRCISNEARLRPKMSEVLATLEPLLDSKETIKQNAKGREKGFGSRPKTEVEYLGQLHHPNLVKLIGYCSDGDSRLLVYEFMPKGSLENHLFRRSSQPLSWAIRIKVAVGAARGFVFLHDRESQVIFRDVKASNILLDSDFSPKLSDFGLAKAGPTGDNTHVSTQVMGTHGYAAPEYVATGRLSAKADVYSFGVVLLELLSGRRALDKNKIGIEQNLVDWARPFLGDKRKLYKIMDSRLGGQYPKKAAFTIATLALRCISNEARLRPKMSEVLATLEPLLDSKETIKQNAKGREKGFGSRPKVTKTGHE</sequence>
<keyword evidence="13" id="KW-1185">Reference proteome</keyword>
<dbReference type="Gramene" id="ONK75467">
    <property type="protein sequence ID" value="ONK75467"/>
    <property type="gene ID" value="A4U43_C03F17140"/>
</dbReference>
<dbReference type="GO" id="GO:0004674">
    <property type="term" value="F:protein serine/threonine kinase activity"/>
    <property type="evidence" value="ECO:0007669"/>
    <property type="project" value="UniProtKB-KW"/>
</dbReference>
<evidence type="ECO:0000256" key="2">
    <source>
        <dbReference type="ARBA" id="ARBA00008684"/>
    </source>
</evidence>
<evidence type="ECO:0000256" key="6">
    <source>
        <dbReference type="ARBA" id="ARBA00022741"/>
    </source>
</evidence>
<evidence type="ECO:0000256" key="9">
    <source>
        <dbReference type="ARBA" id="ARBA00023136"/>
    </source>
</evidence>
<dbReference type="EMBL" id="CM007383">
    <property type="protein sequence ID" value="ONK75467.1"/>
    <property type="molecule type" value="Genomic_DNA"/>
</dbReference>
<feature type="domain" description="Protein kinase" evidence="11">
    <location>
        <begin position="322"/>
        <end position="583"/>
    </location>
</feature>
<evidence type="ECO:0000256" key="1">
    <source>
        <dbReference type="ARBA" id="ARBA00004236"/>
    </source>
</evidence>
<dbReference type="InterPro" id="IPR001245">
    <property type="entry name" value="Ser-Thr/Tyr_kinase_cat_dom"/>
</dbReference>
<keyword evidence="5" id="KW-0808">Transferase</keyword>
<evidence type="ECO:0000256" key="3">
    <source>
        <dbReference type="ARBA" id="ARBA00022475"/>
    </source>
</evidence>
<dbReference type="OMA" id="TIYMSLE"/>
<keyword evidence="4" id="KW-0723">Serine/threonine-protein kinase</keyword>
<keyword evidence="8" id="KW-0067">ATP-binding</keyword>
<accession>A0A5P1FDM2</accession>
<dbReference type="PANTHER" id="PTHR45621">
    <property type="entry name" value="OS01G0588500 PROTEIN-RELATED"/>
    <property type="match status" value="1"/>
</dbReference>